<name>A0A1F6UXT3_9BACT</name>
<dbReference type="EMBL" id="MFTL01000001">
    <property type="protein sequence ID" value="OGI62221.1"/>
    <property type="molecule type" value="Genomic_DNA"/>
</dbReference>
<dbReference type="PANTHER" id="PTHR30024">
    <property type="entry name" value="ALIPHATIC SULFONATES-BINDING PROTEIN-RELATED"/>
    <property type="match status" value="1"/>
</dbReference>
<evidence type="ECO:0000313" key="5">
    <source>
        <dbReference type="EMBL" id="OGI62221.1"/>
    </source>
</evidence>
<comment type="caution">
    <text evidence="5">The sequence shown here is derived from an EMBL/GenBank/DDBJ whole genome shotgun (WGS) entry which is preliminary data.</text>
</comment>
<evidence type="ECO:0000256" key="4">
    <source>
        <dbReference type="SAM" id="Phobius"/>
    </source>
</evidence>
<keyword evidence="4" id="KW-0812">Transmembrane</keyword>
<gene>
    <name evidence="5" type="ORF">A2645_01310</name>
</gene>
<keyword evidence="4" id="KW-0472">Membrane</keyword>
<dbReference type="GO" id="GO:0042597">
    <property type="term" value="C:periplasmic space"/>
    <property type="evidence" value="ECO:0007669"/>
    <property type="project" value="UniProtKB-SubCell"/>
</dbReference>
<dbReference type="AlphaFoldDB" id="A0A1F6UXT3"/>
<evidence type="ECO:0000313" key="6">
    <source>
        <dbReference type="Proteomes" id="UP000182253"/>
    </source>
</evidence>
<accession>A0A1F6UXT3</accession>
<evidence type="ECO:0000256" key="1">
    <source>
        <dbReference type="ARBA" id="ARBA00004418"/>
    </source>
</evidence>
<dbReference type="SUPFAM" id="SSF53850">
    <property type="entry name" value="Periplasmic binding protein-like II"/>
    <property type="match status" value="1"/>
</dbReference>
<evidence type="ECO:0008006" key="7">
    <source>
        <dbReference type="Google" id="ProtNLM"/>
    </source>
</evidence>
<proteinExistence type="inferred from homology"/>
<comment type="similarity">
    <text evidence="2">Belongs to the bacterial solute-binding protein SsuA/TauA family.</text>
</comment>
<feature type="transmembrane region" description="Helical" evidence="4">
    <location>
        <begin position="6"/>
        <end position="22"/>
    </location>
</feature>
<evidence type="ECO:0000256" key="2">
    <source>
        <dbReference type="ARBA" id="ARBA00010742"/>
    </source>
</evidence>
<protein>
    <recommendedName>
        <fullName evidence="7">SsuA/THI5-like domain-containing protein</fullName>
    </recommendedName>
</protein>
<reference evidence="5 6" key="1">
    <citation type="journal article" date="2016" name="Nat. Commun.">
        <title>Thousands of microbial genomes shed light on interconnected biogeochemical processes in an aquifer system.</title>
        <authorList>
            <person name="Anantharaman K."/>
            <person name="Brown C.T."/>
            <person name="Hug L.A."/>
            <person name="Sharon I."/>
            <person name="Castelle C.J."/>
            <person name="Probst A.J."/>
            <person name="Thomas B.C."/>
            <person name="Singh A."/>
            <person name="Wilkins M.J."/>
            <person name="Karaoz U."/>
            <person name="Brodie E.L."/>
            <person name="Williams K.H."/>
            <person name="Hubbard S.S."/>
            <person name="Banfield J.F."/>
        </authorList>
    </citation>
    <scope>NUCLEOTIDE SEQUENCE [LARGE SCALE GENOMIC DNA]</scope>
</reference>
<sequence>MLNKKAIAVLIVLLFVGSLIIIKGRFGDKHITVLASSLEKEKIVFGLVKWPGYLGLYAAREFGFFDQEGLLIDWRDYNPLQELSKDYVNGDIDGRANLVSDAISETYQGIDHKIIFIFTSAKDIENEIGVATFKSDFIKNNPQKILAFSKAYFKGVDFIKNHPEEAKEMLAGLFSISPDDAREQLKDIYIPDLKENRTAFTFAPGSQSIYSNLRKTGRFFESYYKKDNILDTDELIDSKFIVNLFKIIYETID</sequence>
<evidence type="ECO:0000256" key="3">
    <source>
        <dbReference type="ARBA" id="ARBA00022729"/>
    </source>
</evidence>
<dbReference type="PANTHER" id="PTHR30024:SF47">
    <property type="entry name" value="TAURINE-BINDING PERIPLASMIC PROTEIN"/>
    <property type="match status" value="1"/>
</dbReference>
<dbReference type="Proteomes" id="UP000182253">
    <property type="component" value="Unassembled WGS sequence"/>
</dbReference>
<keyword evidence="4" id="KW-1133">Transmembrane helix</keyword>
<comment type="subcellular location">
    <subcellularLocation>
        <location evidence="1">Periplasm</location>
    </subcellularLocation>
</comment>
<dbReference type="Gene3D" id="3.40.190.10">
    <property type="entry name" value="Periplasmic binding protein-like II"/>
    <property type="match status" value="1"/>
</dbReference>
<keyword evidence="3" id="KW-0732">Signal</keyword>
<organism evidence="5 6">
    <name type="scientific">Candidatus Nomurabacteria bacterium RIFCSPHIGHO2_01_FULL_39_9</name>
    <dbReference type="NCBI Taxonomy" id="1801735"/>
    <lineage>
        <taxon>Bacteria</taxon>
        <taxon>Candidatus Nomuraibacteriota</taxon>
    </lineage>
</organism>
<dbReference type="STRING" id="1801735.A2645_01310"/>